<organism evidence="1 2">
    <name type="scientific">Aspergillus sclerotiicarbonarius (strain CBS 121057 / IBT 28362)</name>
    <dbReference type="NCBI Taxonomy" id="1448318"/>
    <lineage>
        <taxon>Eukaryota</taxon>
        <taxon>Fungi</taxon>
        <taxon>Dikarya</taxon>
        <taxon>Ascomycota</taxon>
        <taxon>Pezizomycotina</taxon>
        <taxon>Eurotiomycetes</taxon>
        <taxon>Eurotiomycetidae</taxon>
        <taxon>Eurotiales</taxon>
        <taxon>Aspergillaceae</taxon>
        <taxon>Aspergillus</taxon>
        <taxon>Aspergillus subgen. Circumdati</taxon>
    </lineage>
</organism>
<protein>
    <submittedName>
        <fullName evidence="1">Uncharacterized protein</fullName>
    </submittedName>
</protein>
<accession>A0A319EA31</accession>
<proteinExistence type="predicted"/>
<dbReference type="STRING" id="1448318.A0A319EA31"/>
<name>A0A319EA31_ASPSB</name>
<dbReference type="OrthoDB" id="3945550at2759"/>
<evidence type="ECO:0000313" key="1">
    <source>
        <dbReference type="EMBL" id="PYI06992.1"/>
    </source>
</evidence>
<keyword evidence="2" id="KW-1185">Reference proteome</keyword>
<reference evidence="1 2" key="1">
    <citation type="submission" date="2018-02" db="EMBL/GenBank/DDBJ databases">
        <title>The genomes of Aspergillus section Nigri reveals drivers in fungal speciation.</title>
        <authorList>
            <consortium name="DOE Joint Genome Institute"/>
            <person name="Vesth T.C."/>
            <person name="Nybo J."/>
            <person name="Theobald S."/>
            <person name="Brandl J."/>
            <person name="Frisvad J.C."/>
            <person name="Nielsen K.F."/>
            <person name="Lyhne E.K."/>
            <person name="Kogle M.E."/>
            <person name="Kuo A."/>
            <person name="Riley R."/>
            <person name="Clum A."/>
            <person name="Nolan M."/>
            <person name="Lipzen A."/>
            <person name="Salamov A."/>
            <person name="Henrissat B."/>
            <person name="Wiebenga A."/>
            <person name="De vries R.P."/>
            <person name="Grigoriev I.V."/>
            <person name="Mortensen U.H."/>
            <person name="Andersen M.R."/>
            <person name="Baker S.E."/>
        </authorList>
    </citation>
    <scope>NUCLEOTIDE SEQUENCE [LARGE SCALE GENOMIC DNA]</scope>
    <source>
        <strain evidence="1 2">CBS 121057</strain>
    </source>
</reference>
<dbReference type="VEuPathDB" id="FungiDB:BO78DRAFT_386407"/>
<dbReference type="AlphaFoldDB" id="A0A319EA31"/>
<dbReference type="Proteomes" id="UP000248423">
    <property type="component" value="Unassembled WGS sequence"/>
</dbReference>
<sequence length="621" mass="72034">MLTIDSLSGEVRRQISLFVVNHSWHDLSALSQTSRTWYDLVTPELYRDFRIKFHSLSSLQEDIAELDVDGLGRQYLKYARNLELVCLEEPSWLETKRAHFKSQASQNAFLQDSLTECRDHDLRFLYNTAAPYRRNGYPPSTYRPYGDERNDYQQKNWEPIITLLVRFQHLPFFNYVVKDIFPTFLYEALELSHPTCHLNIWTSQCLSPEQPLDHINILQAPTLHTIKMVYKMGVDLQDRSRWVHLDEPFLIIHLHGPEWQEFTGSNTKPSPAVISLESLTFADPDARRPLEHILLNISTMIDLSRLRSLDVGVYAEPTLLAQVASTLTNLERLYVNMGSRGQYKLDDNTSDVQEMIIAVQAFRPLRYLCLRGLRSLSSVGLLLEASDTQRRDPDDEGRKYPITEGDHVRLLAQSCPLLEELRLPLQRTQGNGQECDIYRAIGQSWPRLRIVVLDFDCHPTSRQQEQQDEEEDETTPSPAYLREILINAAIDEILVTSIFNLMCSRQPTQTLRHLRINLTLLNLFTSAMDNVIRQISRSFLVTRPELDPDVDSGLQVQEIGRVAWQLWREWNRLDGPVRIPKQLKDVLEELWPLNSDRNGSKSWKELPLLVKSFPLEDTKDC</sequence>
<dbReference type="EMBL" id="KZ826345">
    <property type="protein sequence ID" value="PYI06992.1"/>
    <property type="molecule type" value="Genomic_DNA"/>
</dbReference>
<evidence type="ECO:0000313" key="2">
    <source>
        <dbReference type="Proteomes" id="UP000248423"/>
    </source>
</evidence>
<gene>
    <name evidence="1" type="ORF">BO78DRAFT_386407</name>
</gene>
<dbReference type="InterPro" id="IPR032675">
    <property type="entry name" value="LRR_dom_sf"/>
</dbReference>
<dbReference type="Gene3D" id="3.80.10.10">
    <property type="entry name" value="Ribonuclease Inhibitor"/>
    <property type="match status" value="1"/>
</dbReference>